<reference evidence="21 22" key="1">
    <citation type="submission" date="2016-06" db="EMBL/GenBank/DDBJ databases">
        <title>Discovery of anaerobic lithoheterotrophic haloarchaeon capable of sulfur respiration by hydrogen and formate.</title>
        <authorList>
            <person name="Sorokin D.Y."/>
            <person name="Kublanov I.V."/>
            <person name="Roman P."/>
            <person name="Sinninghe Damste J.S."/>
            <person name="Golyshin P.N."/>
            <person name="Rojo D."/>
            <person name="Ciordia S."/>
            <person name="Mena Md.C."/>
            <person name="Ferrer M."/>
            <person name="Smedile F."/>
            <person name="Messina E."/>
            <person name="La Cono V."/>
            <person name="Yakimov M.M."/>
        </authorList>
    </citation>
    <scope>NUCLEOTIDE SEQUENCE [LARGE SCALE GENOMIC DNA]</scope>
    <source>
        <strain evidence="21 22">HTSR1</strain>
    </source>
</reference>
<dbReference type="InterPro" id="IPR004101">
    <property type="entry name" value="Mur_ligase_C"/>
</dbReference>
<dbReference type="KEGG" id="halh:HTSR_1754"/>
<dbReference type="PANTHER" id="PTHR20941:SF1">
    <property type="entry name" value="FOLIC ACID SYNTHESIS PROTEIN FOL1"/>
    <property type="match status" value="1"/>
</dbReference>
<evidence type="ECO:0000256" key="9">
    <source>
        <dbReference type="ARBA" id="ARBA00022679"/>
    </source>
</evidence>
<dbReference type="Gene3D" id="3.40.1190.10">
    <property type="entry name" value="Mur-like, catalytic domain"/>
    <property type="match status" value="1"/>
</dbReference>
<dbReference type="GO" id="GO:0005524">
    <property type="term" value="F:ATP binding"/>
    <property type="evidence" value="ECO:0007669"/>
    <property type="project" value="UniProtKB-KW"/>
</dbReference>
<comment type="catalytic activity">
    <reaction evidence="16">
        <text>(6S)-5,6,7,8-tetrahydrofolyl-(gamma-L-Glu)(n) + L-glutamate + ATP = (6S)-5,6,7,8-tetrahydrofolyl-(gamma-L-Glu)(n+1) + ADP + phosphate + H(+)</text>
        <dbReference type="Rhea" id="RHEA:10580"/>
        <dbReference type="Rhea" id="RHEA-COMP:14738"/>
        <dbReference type="Rhea" id="RHEA-COMP:14740"/>
        <dbReference type="ChEBI" id="CHEBI:15378"/>
        <dbReference type="ChEBI" id="CHEBI:29985"/>
        <dbReference type="ChEBI" id="CHEBI:30616"/>
        <dbReference type="ChEBI" id="CHEBI:43474"/>
        <dbReference type="ChEBI" id="CHEBI:141005"/>
        <dbReference type="ChEBI" id="CHEBI:456216"/>
        <dbReference type="EC" id="6.3.2.17"/>
    </reaction>
</comment>
<evidence type="ECO:0000256" key="10">
    <source>
        <dbReference type="ARBA" id="ARBA00022723"/>
    </source>
</evidence>
<keyword evidence="9 21" id="KW-0808">Transferase</keyword>
<dbReference type="PATRIC" id="fig|1855411.3.peg.1763"/>
<dbReference type="InterPro" id="IPR036565">
    <property type="entry name" value="Mur-like_cat_sf"/>
</dbReference>
<dbReference type="Pfam" id="PF00809">
    <property type="entry name" value="Pterin_bind"/>
    <property type="match status" value="1"/>
</dbReference>
<dbReference type="GO" id="GO:0004326">
    <property type="term" value="F:tetrahydrofolylpolyglutamate synthase activity"/>
    <property type="evidence" value="ECO:0007669"/>
    <property type="project" value="UniProtKB-EC"/>
</dbReference>
<dbReference type="InterPro" id="IPR018109">
    <property type="entry name" value="Folylpolyglutamate_synth_CS"/>
</dbReference>
<dbReference type="InterPro" id="IPR001645">
    <property type="entry name" value="Folylpolyglutamate_synth"/>
</dbReference>
<dbReference type="PANTHER" id="PTHR20941">
    <property type="entry name" value="FOLATE SYNTHESIS PROTEINS"/>
    <property type="match status" value="1"/>
</dbReference>
<dbReference type="GeneID" id="29829741"/>
<evidence type="ECO:0000256" key="8">
    <source>
        <dbReference type="ARBA" id="ARBA00022598"/>
    </source>
</evidence>
<dbReference type="NCBIfam" id="TIGR01499">
    <property type="entry name" value="folC"/>
    <property type="match status" value="1"/>
</dbReference>
<dbReference type="EC" id="2.5.1.15" evidence="6"/>
<keyword evidence="15" id="KW-0511">Multifunctional enzyme</keyword>
<evidence type="ECO:0000256" key="5">
    <source>
        <dbReference type="ARBA" id="ARBA00009951"/>
    </source>
</evidence>
<evidence type="ECO:0000256" key="2">
    <source>
        <dbReference type="ARBA" id="ARBA00001946"/>
    </source>
</evidence>
<evidence type="ECO:0000256" key="12">
    <source>
        <dbReference type="ARBA" id="ARBA00022840"/>
    </source>
</evidence>
<dbReference type="NCBIfam" id="TIGR01496">
    <property type="entry name" value="DHPS"/>
    <property type="match status" value="1"/>
</dbReference>
<gene>
    <name evidence="21" type="primary">folP</name>
    <name evidence="21" type="ORF">HTSR_1754</name>
</gene>
<dbReference type="GO" id="GO:0046656">
    <property type="term" value="P:folic acid biosynthetic process"/>
    <property type="evidence" value="ECO:0007669"/>
    <property type="project" value="UniProtKB-KW"/>
</dbReference>
<dbReference type="AlphaFoldDB" id="A0A1D8S6D6"/>
<comment type="similarity">
    <text evidence="18">In the N-terminal section; belongs to the folylpolyglutamate synthase family.</text>
</comment>
<dbReference type="GO" id="GO:0046872">
    <property type="term" value="F:metal ion binding"/>
    <property type="evidence" value="ECO:0007669"/>
    <property type="project" value="UniProtKB-KW"/>
</dbReference>
<dbReference type="PROSITE" id="PS50972">
    <property type="entry name" value="PTERIN_BINDING"/>
    <property type="match status" value="1"/>
</dbReference>
<dbReference type="PROSITE" id="PS00792">
    <property type="entry name" value="DHPS_1"/>
    <property type="match status" value="1"/>
</dbReference>
<evidence type="ECO:0000256" key="13">
    <source>
        <dbReference type="ARBA" id="ARBA00022842"/>
    </source>
</evidence>
<evidence type="ECO:0000256" key="7">
    <source>
        <dbReference type="ARBA" id="ARBA00013025"/>
    </source>
</evidence>
<dbReference type="EC" id="6.3.2.17" evidence="7"/>
<dbReference type="Pfam" id="PF02875">
    <property type="entry name" value="Mur_ligase_C"/>
    <property type="match status" value="1"/>
</dbReference>
<evidence type="ECO:0000259" key="20">
    <source>
        <dbReference type="PROSITE" id="PS50972"/>
    </source>
</evidence>
<dbReference type="STRING" id="1873524.HSR6_1820"/>
<dbReference type="InterPro" id="IPR011005">
    <property type="entry name" value="Dihydropteroate_synth-like_sf"/>
</dbReference>
<evidence type="ECO:0000256" key="15">
    <source>
        <dbReference type="ARBA" id="ARBA00023268"/>
    </source>
</evidence>
<dbReference type="InterPro" id="IPR045031">
    <property type="entry name" value="DHP_synth-like"/>
</dbReference>
<dbReference type="InterPro" id="IPR013221">
    <property type="entry name" value="Mur_ligase_cen"/>
</dbReference>
<comment type="catalytic activity">
    <reaction evidence="1">
        <text>(7,8-dihydropterin-6-yl)methyl diphosphate + 4-aminobenzoate = 7,8-dihydropteroate + diphosphate</text>
        <dbReference type="Rhea" id="RHEA:19949"/>
        <dbReference type="ChEBI" id="CHEBI:17836"/>
        <dbReference type="ChEBI" id="CHEBI:17839"/>
        <dbReference type="ChEBI" id="CHEBI:33019"/>
        <dbReference type="ChEBI" id="CHEBI:72950"/>
        <dbReference type="EC" id="2.5.1.15"/>
    </reaction>
</comment>
<keyword evidence="13" id="KW-0460">Magnesium</keyword>
<comment type="cofactor">
    <cofactor evidence="2">
        <name>Mg(2+)</name>
        <dbReference type="ChEBI" id="CHEBI:18420"/>
    </cofactor>
</comment>
<keyword evidence="8" id="KW-0436">Ligase</keyword>
<dbReference type="Gene3D" id="3.90.190.20">
    <property type="entry name" value="Mur ligase, C-terminal domain"/>
    <property type="match status" value="1"/>
</dbReference>
<dbReference type="GO" id="GO:0046654">
    <property type="term" value="P:tetrahydrofolate biosynthetic process"/>
    <property type="evidence" value="ECO:0007669"/>
    <property type="project" value="TreeGrafter"/>
</dbReference>
<protein>
    <recommendedName>
        <fullName evidence="19">Probable bifunctional folylpolyglutamate synthase/dihydropteroate synthase</fullName>
        <ecNumber evidence="6">2.5.1.15</ecNumber>
        <ecNumber evidence="7">6.3.2.17</ecNumber>
    </recommendedName>
</protein>
<keyword evidence="11" id="KW-0547">Nucleotide-binding</keyword>
<organism evidence="21 22">
    <name type="scientific">Halodesulfurarchaeum formicicum</name>
    <dbReference type="NCBI Taxonomy" id="1873524"/>
    <lineage>
        <taxon>Archaea</taxon>
        <taxon>Methanobacteriati</taxon>
        <taxon>Methanobacteriota</taxon>
        <taxon>Stenosarchaea group</taxon>
        <taxon>Halobacteria</taxon>
        <taxon>Halobacteriales</taxon>
        <taxon>Halobacteriaceae</taxon>
        <taxon>Halodesulfurarchaeum</taxon>
    </lineage>
</organism>
<dbReference type="Gene3D" id="3.20.20.20">
    <property type="entry name" value="Dihydropteroate synthase-like"/>
    <property type="match status" value="1"/>
</dbReference>
<keyword evidence="12" id="KW-0067">ATP-binding</keyword>
<dbReference type="SUPFAM" id="SSF53623">
    <property type="entry name" value="MurD-like peptide ligases, catalytic domain"/>
    <property type="match status" value="1"/>
</dbReference>
<evidence type="ECO:0000256" key="16">
    <source>
        <dbReference type="ARBA" id="ARBA00047493"/>
    </source>
</evidence>
<accession>A0A1D8S6D6</accession>
<dbReference type="FunFam" id="3.40.1190.10:FF:000011">
    <property type="entry name" value="Folylpolyglutamate synthase/dihydrofolate synthase"/>
    <property type="match status" value="1"/>
</dbReference>
<dbReference type="EMBL" id="CP016070">
    <property type="protein sequence ID" value="AOW80923.1"/>
    <property type="molecule type" value="Genomic_DNA"/>
</dbReference>
<dbReference type="InterPro" id="IPR000489">
    <property type="entry name" value="Pterin-binding_dom"/>
</dbReference>
<evidence type="ECO:0000256" key="3">
    <source>
        <dbReference type="ARBA" id="ARBA00004763"/>
    </source>
</evidence>
<dbReference type="RefSeq" id="WP_070365578.1">
    <property type="nucleotide sequence ID" value="NZ_CP016070.1"/>
</dbReference>
<dbReference type="InterPro" id="IPR006390">
    <property type="entry name" value="DHP_synth_dom"/>
</dbReference>
<evidence type="ECO:0000256" key="14">
    <source>
        <dbReference type="ARBA" id="ARBA00022909"/>
    </source>
</evidence>
<dbReference type="GO" id="GO:0004156">
    <property type="term" value="F:dihydropteroate synthase activity"/>
    <property type="evidence" value="ECO:0007669"/>
    <property type="project" value="UniProtKB-EC"/>
</dbReference>
<dbReference type="InterPro" id="IPR036615">
    <property type="entry name" value="Mur_ligase_C_dom_sf"/>
</dbReference>
<feature type="domain" description="Pterin-binding" evidence="20">
    <location>
        <begin position="544"/>
        <end position="794"/>
    </location>
</feature>
<evidence type="ECO:0000256" key="4">
    <source>
        <dbReference type="ARBA" id="ARBA00005150"/>
    </source>
</evidence>
<proteinExistence type="inferred from homology"/>
<evidence type="ECO:0000256" key="6">
    <source>
        <dbReference type="ARBA" id="ARBA00012458"/>
    </source>
</evidence>
<comment type="similarity">
    <text evidence="5">In the C-terminal section; belongs to the DHPS family.</text>
</comment>
<comment type="pathway">
    <text evidence="4">Cofactor biosynthesis; tetrahydrofolylpolyglutamate biosynthesis.</text>
</comment>
<dbReference type="SUPFAM" id="SSF53244">
    <property type="entry name" value="MurD-like peptide ligases, peptide-binding domain"/>
    <property type="match status" value="1"/>
</dbReference>
<comment type="pathway">
    <text evidence="3">Cofactor biosynthesis; tetrahydrofolate biosynthesis; 7,8-dihydrofolate from 2-amino-4-hydroxy-6-hydroxymethyl-7,8-dihydropteridine diphosphate and 4-aminobenzoate: step 1/2.</text>
</comment>
<name>A0A1D8S6D6_9EURY</name>
<dbReference type="Proteomes" id="UP000185608">
    <property type="component" value="Chromosome"/>
</dbReference>
<evidence type="ECO:0000313" key="21">
    <source>
        <dbReference type="EMBL" id="AOW80923.1"/>
    </source>
</evidence>
<dbReference type="PROSITE" id="PS01012">
    <property type="entry name" value="FOLYLPOLYGLU_SYNT_2"/>
    <property type="match status" value="1"/>
</dbReference>
<dbReference type="PROSITE" id="PS00793">
    <property type="entry name" value="DHPS_2"/>
    <property type="match status" value="1"/>
</dbReference>
<evidence type="ECO:0000256" key="1">
    <source>
        <dbReference type="ARBA" id="ARBA00000012"/>
    </source>
</evidence>
<sequence>MDYSEAANYLLGLRRFRTQLGIEDIARFLETAGNPQAGTDFVQVAGSNGKGSTARMLASILREAGLDVGLYTSPDLGDVRERVQVNGRKIPRSAITEFVSTYRERLDSGAARSEPLTHFEALTALAIWYFGERDVDVAILEVGIGGRYDATSVVSPIASAVTNVSLEHTDVLGDTREEIARDKVHVAPEDGPLVTAADSVFDTLREHTALTTVGWADTDVVVESLGRDGYEAQEITVRMDGLDLTARIPHLGRHQAENAGVAVALARQVTEIDPDTIARGLRKAAWPGRFEVMEQDPLVLLDGAHNPGASEQLGSVLADLAYEDLYLVFGAMHDKDLGAMIEALPRPTQVFTCRPDKKRAEDERVLAKAWEAAGVEAVEAVGSVLGGVDRAISQAGPEDAVVIAGSLYTVAEARQRWARTVIPVDAKFASEADGTEPLAALDRAERPIEAADRRFGTVRTRLPRAGARTVQAEMLRAGGECEISALIEEARFVDVILSGTRTQFRTLFEALEDRDCCPTLPADIEAALGPTPTDLPGLDSAHQPALMGILNITPDSFHDGGEYNAVPQAVERAEKLIEAGADILDVGGESTRPGADPVEIQAEIDRIVPVIKALQDLDAMISVDTRKAEVATAAIEAGADIINDQDGLEDPALRAVVAEHDVPVILMHSINTPVQPDAEVPYDDVVTDVIAELKERVLLARRAGIDRDRIVLDPGIGFGKTAAENFELLDRLHELTGLGLPVLFAHSHKSLFADIGYADGDRLLPTVVASAMAAERGAAALRVHDVAENLAAVKTAGATDRTE</sequence>
<keyword evidence="14" id="KW-0289">Folate biosynthesis</keyword>
<evidence type="ECO:0000256" key="19">
    <source>
        <dbReference type="ARBA" id="ARBA00068433"/>
    </source>
</evidence>
<dbReference type="Pfam" id="PF08245">
    <property type="entry name" value="Mur_ligase_M"/>
    <property type="match status" value="1"/>
</dbReference>
<comment type="function">
    <text evidence="17">Can complement an H.volcanii mutant strain that is thymidine auxotroph because it lacks the two dihydrofolate reductase genes encoded by hdrA and hdrB.</text>
</comment>
<evidence type="ECO:0000313" key="22">
    <source>
        <dbReference type="Proteomes" id="UP000185608"/>
    </source>
</evidence>
<dbReference type="SUPFAM" id="SSF51717">
    <property type="entry name" value="Dihydropteroate synthetase-like"/>
    <property type="match status" value="1"/>
</dbReference>
<evidence type="ECO:0000256" key="11">
    <source>
        <dbReference type="ARBA" id="ARBA00022741"/>
    </source>
</evidence>
<keyword evidence="10" id="KW-0479">Metal-binding</keyword>
<evidence type="ECO:0000256" key="17">
    <source>
        <dbReference type="ARBA" id="ARBA00057011"/>
    </source>
</evidence>
<evidence type="ECO:0000256" key="18">
    <source>
        <dbReference type="ARBA" id="ARBA00060901"/>
    </source>
</evidence>
<dbReference type="CDD" id="cd00739">
    <property type="entry name" value="DHPS"/>
    <property type="match status" value="1"/>
</dbReference>